<comment type="caution">
    <text evidence="2">The sequence shown here is derived from an EMBL/GenBank/DDBJ whole genome shotgun (WGS) entry which is preliminary data.</text>
</comment>
<sequence length="74" mass="8046">MRPYHLIPAVPALALALMPFLPFVNTDGLWFGLPRMLVWGAAWCVLCTPALLLTERLMTTGTAETTTTAEGADQ</sequence>
<gene>
    <name evidence="2" type="ORF">ACFYNQ_19860</name>
</gene>
<dbReference type="Proteomes" id="UP001601303">
    <property type="component" value="Unassembled WGS sequence"/>
</dbReference>
<reference evidence="2 3" key="1">
    <citation type="submission" date="2024-10" db="EMBL/GenBank/DDBJ databases">
        <title>The Natural Products Discovery Center: Release of the First 8490 Sequenced Strains for Exploring Actinobacteria Biosynthetic Diversity.</title>
        <authorList>
            <person name="Kalkreuter E."/>
            <person name="Kautsar S.A."/>
            <person name="Yang D."/>
            <person name="Bader C.D."/>
            <person name="Teijaro C.N."/>
            <person name="Fluegel L."/>
            <person name="Davis C.M."/>
            <person name="Simpson J.R."/>
            <person name="Lauterbach L."/>
            <person name="Steele A.D."/>
            <person name="Gui C."/>
            <person name="Meng S."/>
            <person name="Li G."/>
            <person name="Viehrig K."/>
            <person name="Ye F."/>
            <person name="Su P."/>
            <person name="Kiefer A.F."/>
            <person name="Nichols A."/>
            <person name="Cepeda A.J."/>
            <person name="Yan W."/>
            <person name="Fan B."/>
            <person name="Jiang Y."/>
            <person name="Adhikari A."/>
            <person name="Zheng C.-J."/>
            <person name="Schuster L."/>
            <person name="Cowan T.M."/>
            <person name="Smanski M.J."/>
            <person name="Chevrette M.G."/>
            <person name="De Carvalho L.P.S."/>
            <person name="Shen B."/>
        </authorList>
    </citation>
    <scope>NUCLEOTIDE SEQUENCE [LARGE SCALE GENOMIC DNA]</scope>
    <source>
        <strain evidence="2 3">NPDC006488</strain>
    </source>
</reference>
<keyword evidence="1" id="KW-1133">Transmembrane helix</keyword>
<organism evidence="2 3">
    <name type="scientific">Streptomyces hokutonensis</name>
    <dbReference type="NCBI Taxonomy" id="1306990"/>
    <lineage>
        <taxon>Bacteria</taxon>
        <taxon>Bacillati</taxon>
        <taxon>Actinomycetota</taxon>
        <taxon>Actinomycetes</taxon>
        <taxon>Kitasatosporales</taxon>
        <taxon>Streptomycetaceae</taxon>
        <taxon>Streptomyces</taxon>
    </lineage>
</organism>
<keyword evidence="3" id="KW-1185">Reference proteome</keyword>
<evidence type="ECO:0008006" key="4">
    <source>
        <dbReference type="Google" id="ProtNLM"/>
    </source>
</evidence>
<protein>
    <recommendedName>
        <fullName evidence="4">DUF3311 domain-containing protein</fullName>
    </recommendedName>
</protein>
<evidence type="ECO:0000256" key="1">
    <source>
        <dbReference type="SAM" id="Phobius"/>
    </source>
</evidence>
<evidence type="ECO:0000313" key="2">
    <source>
        <dbReference type="EMBL" id="MFE9600812.1"/>
    </source>
</evidence>
<evidence type="ECO:0000313" key="3">
    <source>
        <dbReference type="Proteomes" id="UP001601303"/>
    </source>
</evidence>
<feature type="transmembrane region" description="Helical" evidence="1">
    <location>
        <begin position="36"/>
        <end position="54"/>
    </location>
</feature>
<accession>A0ABW6M443</accession>
<dbReference type="RefSeq" id="WP_388107555.1">
    <property type="nucleotide sequence ID" value="NZ_JBIAHM010000006.1"/>
</dbReference>
<name>A0ABW6M443_9ACTN</name>
<dbReference type="EMBL" id="JBIAHM010000006">
    <property type="protein sequence ID" value="MFE9600812.1"/>
    <property type="molecule type" value="Genomic_DNA"/>
</dbReference>
<proteinExistence type="predicted"/>
<keyword evidence="1" id="KW-0472">Membrane</keyword>
<keyword evidence="1" id="KW-0812">Transmembrane</keyword>